<gene>
    <name evidence="2" type="ORF">CEURO_LOCUS3845</name>
</gene>
<sequence length="59" mass="6701">MHVGEHHPEDQVGQGTKDITLHRPGFTDEQWQTFLKLMENCKATSSEEKLSGPTYEDAD</sequence>
<name>A0A9P0YPS0_CUSEU</name>
<evidence type="ECO:0000256" key="1">
    <source>
        <dbReference type="SAM" id="MobiDB-lite"/>
    </source>
</evidence>
<reference evidence="2" key="1">
    <citation type="submission" date="2022-07" db="EMBL/GenBank/DDBJ databases">
        <authorList>
            <person name="Macas J."/>
            <person name="Novak P."/>
            <person name="Neumann P."/>
        </authorList>
    </citation>
    <scope>NUCLEOTIDE SEQUENCE</scope>
</reference>
<dbReference type="OrthoDB" id="10304846at2759"/>
<protein>
    <submittedName>
        <fullName evidence="2">Uncharacterized protein</fullName>
    </submittedName>
</protein>
<accession>A0A9P0YPS0</accession>
<evidence type="ECO:0000313" key="3">
    <source>
        <dbReference type="Proteomes" id="UP001152484"/>
    </source>
</evidence>
<keyword evidence="3" id="KW-1185">Reference proteome</keyword>
<dbReference type="Proteomes" id="UP001152484">
    <property type="component" value="Unassembled WGS sequence"/>
</dbReference>
<feature type="region of interest" description="Disordered" evidence="1">
    <location>
        <begin position="1"/>
        <end position="24"/>
    </location>
</feature>
<feature type="compositionally biased region" description="Basic and acidic residues" evidence="1">
    <location>
        <begin position="1"/>
        <end position="10"/>
    </location>
</feature>
<dbReference type="AlphaFoldDB" id="A0A9P0YPS0"/>
<organism evidence="2 3">
    <name type="scientific">Cuscuta europaea</name>
    <name type="common">European dodder</name>
    <dbReference type="NCBI Taxonomy" id="41803"/>
    <lineage>
        <taxon>Eukaryota</taxon>
        <taxon>Viridiplantae</taxon>
        <taxon>Streptophyta</taxon>
        <taxon>Embryophyta</taxon>
        <taxon>Tracheophyta</taxon>
        <taxon>Spermatophyta</taxon>
        <taxon>Magnoliopsida</taxon>
        <taxon>eudicotyledons</taxon>
        <taxon>Gunneridae</taxon>
        <taxon>Pentapetalae</taxon>
        <taxon>asterids</taxon>
        <taxon>lamiids</taxon>
        <taxon>Solanales</taxon>
        <taxon>Convolvulaceae</taxon>
        <taxon>Cuscuteae</taxon>
        <taxon>Cuscuta</taxon>
        <taxon>Cuscuta subgen. Cuscuta</taxon>
    </lineage>
</organism>
<feature type="non-terminal residue" evidence="2">
    <location>
        <position position="1"/>
    </location>
</feature>
<dbReference type="EMBL" id="CAMAPE010000006">
    <property type="protein sequence ID" value="CAH9070953.1"/>
    <property type="molecule type" value="Genomic_DNA"/>
</dbReference>
<comment type="caution">
    <text evidence="2">The sequence shown here is derived from an EMBL/GenBank/DDBJ whole genome shotgun (WGS) entry which is preliminary data.</text>
</comment>
<proteinExistence type="predicted"/>
<evidence type="ECO:0000313" key="2">
    <source>
        <dbReference type="EMBL" id="CAH9070953.1"/>
    </source>
</evidence>